<dbReference type="InterPro" id="IPR009057">
    <property type="entry name" value="Homeodomain-like_sf"/>
</dbReference>
<dbReference type="InterPro" id="IPR036271">
    <property type="entry name" value="Tet_transcr_reg_TetR-rel_C_sf"/>
</dbReference>
<dbReference type="Proteomes" id="UP001233314">
    <property type="component" value="Unassembled WGS sequence"/>
</dbReference>
<organism evidence="4 5">
    <name type="scientific">Nocardioides jiangxiensis</name>
    <dbReference type="NCBI Taxonomy" id="3064524"/>
    <lineage>
        <taxon>Bacteria</taxon>
        <taxon>Bacillati</taxon>
        <taxon>Actinomycetota</taxon>
        <taxon>Actinomycetes</taxon>
        <taxon>Propionibacteriales</taxon>
        <taxon>Nocardioidaceae</taxon>
        <taxon>Nocardioides</taxon>
    </lineage>
</organism>
<dbReference type="SUPFAM" id="SSF46689">
    <property type="entry name" value="Homeodomain-like"/>
    <property type="match status" value="1"/>
</dbReference>
<dbReference type="Pfam" id="PF00440">
    <property type="entry name" value="TetR_N"/>
    <property type="match status" value="1"/>
</dbReference>
<sequence>MAGTRRDEILQIAATLFARRGYHGVSVAELGKACGTSGPALYKHFASKEAMLAEMLVGTSDELLRVGRSRSRDAATPHEAISRLVDWHIDFALRHRALIVVQDRDWSSLPDDAREQVRSVQRKYVELWARQLRGTQPTLKPVEARARVHAAFGLLNSTPHSALLPDDAMRSTLREMALRALGVVG</sequence>
<name>A0ABT9B0C3_9ACTN</name>
<dbReference type="Gene3D" id="1.10.357.10">
    <property type="entry name" value="Tetracycline Repressor, domain 2"/>
    <property type="match status" value="1"/>
</dbReference>
<dbReference type="Gene3D" id="1.10.10.60">
    <property type="entry name" value="Homeodomain-like"/>
    <property type="match status" value="1"/>
</dbReference>
<dbReference type="EMBL" id="JAUQTA010000001">
    <property type="protein sequence ID" value="MDO7868301.1"/>
    <property type="molecule type" value="Genomic_DNA"/>
</dbReference>
<evidence type="ECO:0000259" key="3">
    <source>
        <dbReference type="PROSITE" id="PS50977"/>
    </source>
</evidence>
<evidence type="ECO:0000256" key="2">
    <source>
        <dbReference type="PROSITE-ProRule" id="PRU00335"/>
    </source>
</evidence>
<evidence type="ECO:0000313" key="4">
    <source>
        <dbReference type="EMBL" id="MDO7868301.1"/>
    </source>
</evidence>
<dbReference type="PANTHER" id="PTHR30055">
    <property type="entry name" value="HTH-TYPE TRANSCRIPTIONAL REGULATOR RUTR"/>
    <property type="match status" value="1"/>
</dbReference>
<evidence type="ECO:0000256" key="1">
    <source>
        <dbReference type="ARBA" id="ARBA00023125"/>
    </source>
</evidence>
<dbReference type="PRINTS" id="PR00455">
    <property type="entry name" value="HTHTETR"/>
</dbReference>
<evidence type="ECO:0000313" key="5">
    <source>
        <dbReference type="Proteomes" id="UP001233314"/>
    </source>
</evidence>
<accession>A0ABT9B0C3</accession>
<dbReference type="RefSeq" id="WP_305027675.1">
    <property type="nucleotide sequence ID" value="NZ_JAUQTA010000001.1"/>
</dbReference>
<dbReference type="InterPro" id="IPR001647">
    <property type="entry name" value="HTH_TetR"/>
</dbReference>
<dbReference type="InterPro" id="IPR041490">
    <property type="entry name" value="KstR2_TetR_C"/>
</dbReference>
<feature type="DNA-binding region" description="H-T-H motif" evidence="2">
    <location>
        <begin position="26"/>
        <end position="45"/>
    </location>
</feature>
<proteinExistence type="predicted"/>
<feature type="domain" description="HTH tetR-type" evidence="3">
    <location>
        <begin position="3"/>
        <end position="63"/>
    </location>
</feature>
<comment type="caution">
    <text evidence="4">The sequence shown here is derived from an EMBL/GenBank/DDBJ whole genome shotgun (WGS) entry which is preliminary data.</text>
</comment>
<keyword evidence="1 2" id="KW-0238">DNA-binding</keyword>
<keyword evidence="5" id="KW-1185">Reference proteome</keyword>
<reference evidence="4 5" key="1">
    <citation type="submission" date="2023-07" db="EMBL/GenBank/DDBJ databases">
        <title>Nocardioides sp. nov WY-20 isolated from soil.</title>
        <authorList>
            <person name="Liu B."/>
            <person name="Wan Y."/>
        </authorList>
    </citation>
    <scope>NUCLEOTIDE SEQUENCE [LARGE SCALE GENOMIC DNA]</scope>
    <source>
        <strain evidence="4 5">WY-20</strain>
    </source>
</reference>
<dbReference type="SUPFAM" id="SSF48498">
    <property type="entry name" value="Tetracyclin repressor-like, C-terminal domain"/>
    <property type="match status" value="1"/>
</dbReference>
<dbReference type="Pfam" id="PF17932">
    <property type="entry name" value="TetR_C_24"/>
    <property type="match status" value="1"/>
</dbReference>
<gene>
    <name evidence="4" type="ORF">Q5722_07955</name>
</gene>
<dbReference type="PROSITE" id="PS50977">
    <property type="entry name" value="HTH_TETR_2"/>
    <property type="match status" value="1"/>
</dbReference>
<protein>
    <submittedName>
        <fullName evidence="4">TetR/AcrR family transcriptional regulator</fullName>
    </submittedName>
</protein>
<dbReference type="PANTHER" id="PTHR30055:SF237">
    <property type="entry name" value="TRANSCRIPTIONAL REPRESSOR MCE3R"/>
    <property type="match status" value="1"/>
</dbReference>
<dbReference type="InterPro" id="IPR050109">
    <property type="entry name" value="HTH-type_TetR-like_transc_reg"/>
</dbReference>